<dbReference type="Proteomes" id="UP000460549">
    <property type="component" value="Unassembled WGS sequence"/>
</dbReference>
<dbReference type="AlphaFoldDB" id="A0A7X2PE18"/>
<proteinExistence type="predicted"/>
<evidence type="ECO:0000313" key="1">
    <source>
        <dbReference type="EMBL" id="MSU07052.1"/>
    </source>
</evidence>
<organism evidence="1 2">
    <name type="scientific">Bullifex porci</name>
    <dbReference type="NCBI Taxonomy" id="2606638"/>
    <lineage>
        <taxon>Bacteria</taxon>
        <taxon>Pseudomonadati</taxon>
        <taxon>Spirochaetota</taxon>
        <taxon>Spirochaetia</taxon>
        <taxon>Spirochaetales</taxon>
        <taxon>Spirochaetaceae</taxon>
        <taxon>Bullifex</taxon>
    </lineage>
</organism>
<sequence>MSFSKKDNYYILDGRELMPSAILAEVQRLDDEKRGKLLLDEKVAEKLNKLFSKYINAPRFDKLYFMHASYELFCYLAESSDDVLLDMVSKNMGLKTYEQSKSELPFSSSYRDYWLKMSEEVLTSEGFDSYRFGTVKIDRNGCYLYDDEKAVMYIEISRDGDDSRNALLSFSLLGNPEAIVSEDQEREFEWCCYFDDMLSKEDPRFLGGKLSTVDPYGESSVTFRRYDVHFNSLDAITLGLIVKEAARLLAIYPPLE</sequence>
<gene>
    <name evidence="1" type="ORF">FYJ80_09775</name>
</gene>
<reference evidence="1 2" key="1">
    <citation type="submission" date="2019-08" db="EMBL/GenBank/DDBJ databases">
        <title>In-depth cultivation of the pig gut microbiome towards novel bacterial diversity and tailored functional studies.</title>
        <authorList>
            <person name="Wylensek D."/>
            <person name="Hitch T.C.A."/>
            <person name="Clavel T."/>
        </authorList>
    </citation>
    <scope>NUCLEOTIDE SEQUENCE [LARGE SCALE GENOMIC DNA]</scope>
    <source>
        <strain evidence="1 2">NM-380-WT-3C1</strain>
    </source>
</reference>
<protein>
    <submittedName>
        <fullName evidence="1">Uncharacterized protein</fullName>
    </submittedName>
</protein>
<comment type="caution">
    <text evidence="1">The sequence shown here is derived from an EMBL/GenBank/DDBJ whole genome shotgun (WGS) entry which is preliminary data.</text>
</comment>
<accession>A0A7X2PE18</accession>
<dbReference type="RefSeq" id="WP_154426435.1">
    <property type="nucleotide sequence ID" value="NZ_VUNN01000024.1"/>
</dbReference>
<evidence type="ECO:0000313" key="2">
    <source>
        <dbReference type="Proteomes" id="UP000460549"/>
    </source>
</evidence>
<name>A0A7X2PE18_9SPIO</name>
<dbReference type="EMBL" id="VUNN01000024">
    <property type="protein sequence ID" value="MSU07052.1"/>
    <property type="molecule type" value="Genomic_DNA"/>
</dbReference>
<keyword evidence="2" id="KW-1185">Reference proteome</keyword>